<sequence>MNIKWIFFVLLGILLLSAGCVPSKSVEENAIVQISGYDRGGDGGRIKGTVSIPQYGKSEKKTAASELYLTVDANSIKDVEKEIQKQSSKPISIGKLAVTLYSMELAEEGISDVIDVLSRDARLSRNMYLGVVDGQTQDLIENGYTQDETTSKHLQGLIENNIHHNFPSTSLHEFLYAYYAIGMDPYLPILAQKESFVEISGIGFFKKGKLVTTLSDAKVFTFKMMKENFTRGMQDLPFQEGTIMLDNIGSTVDYKLTGTNENPGLEINVKLKSEVNEMVGVEEKPSPQLAEEMEDAFVDYFKTNADEMIELFKKEGIDPLGLGHFAKTRTRHFDEKRWEDLYPDMDIQFDVDVEITEYGIFS</sequence>
<keyword evidence="5" id="KW-0472">Membrane</keyword>
<evidence type="ECO:0000256" key="3">
    <source>
        <dbReference type="ARBA" id="ARBA00022544"/>
    </source>
</evidence>
<comment type="subcellular location">
    <subcellularLocation>
        <location evidence="1">Membrane</location>
        <topology evidence="1">Lipid-anchor</topology>
    </subcellularLocation>
</comment>
<dbReference type="Pfam" id="PF25198">
    <property type="entry name" value="Spore_GerAC_N"/>
    <property type="match status" value="1"/>
</dbReference>
<dbReference type="PANTHER" id="PTHR35789">
    <property type="entry name" value="SPORE GERMINATION PROTEIN B3"/>
    <property type="match status" value="1"/>
</dbReference>
<dbReference type="Pfam" id="PF05504">
    <property type="entry name" value="Spore_GerAC"/>
    <property type="match status" value="1"/>
</dbReference>
<gene>
    <name evidence="10" type="ORF">GLW04_12370</name>
</gene>
<protein>
    <submittedName>
        <fullName evidence="10">Ger(X)C family spore germination protein</fullName>
    </submittedName>
</protein>
<comment type="caution">
    <text evidence="10">The sequence shown here is derived from an EMBL/GenBank/DDBJ whole genome shotgun (WGS) entry which is preliminary data.</text>
</comment>
<evidence type="ECO:0000256" key="6">
    <source>
        <dbReference type="ARBA" id="ARBA00023139"/>
    </source>
</evidence>
<dbReference type="RefSeq" id="WP_160837634.1">
    <property type="nucleotide sequence ID" value="NZ_WMET01000002.1"/>
</dbReference>
<evidence type="ECO:0000256" key="5">
    <source>
        <dbReference type="ARBA" id="ARBA00023136"/>
    </source>
</evidence>
<dbReference type="PROSITE" id="PS51257">
    <property type="entry name" value="PROKAR_LIPOPROTEIN"/>
    <property type="match status" value="1"/>
</dbReference>
<dbReference type="InterPro" id="IPR008844">
    <property type="entry name" value="Spore_GerAC-like"/>
</dbReference>
<organism evidence="10 11">
    <name type="scientific">Halobacillus litoralis</name>
    <dbReference type="NCBI Taxonomy" id="45668"/>
    <lineage>
        <taxon>Bacteria</taxon>
        <taxon>Bacillati</taxon>
        <taxon>Bacillota</taxon>
        <taxon>Bacilli</taxon>
        <taxon>Bacillales</taxon>
        <taxon>Bacillaceae</taxon>
        <taxon>Halobacillus</taxon>
    </lineage>
</organism>
<reference evidence="10 11" key="1">
    <citation type="submission" date="2019-11" db="EMBL/GenBank/DDBJ databases">
        <title>Genome sequences of 17 halophilic strains isolated from different environments.</title>
        <authorList>
            <person name="Furrow R.E."/>
        </authorList>
    </citation>
    <scope>NUCLEOTIDE SEQUENCE [LARGE SCALE GENOMIC DNA]</scope>
    <source>
        <strain evidence="10 11">22511_23_Filter</strain>
    </source>
</reference>
<dbReference type="EMBL" id="WMET01000002">
    <property type="protein sequence ID" value="MYL20691.1"/>
    <property type="molecule type" value="Genomic_DNA"/>
</dbReference>
<evidence type="ECO:0000256" key="4">
    <source>
        <dbReference type="ARBA" id="ARBA00022729"/>
    </source>
</evidence>
<evidence type="ECO:0000313" key="10">
    <source>
        <dbReference type="EMBL" id="MYL20691.1"/>
    </source>
</evidence>
<keyword evidence="6" id="KW-0564">Palmitate</keyword>
<dbReference type="InterPro" id="IPR038501">
    <property type="entry name" value="Spore_GerAC_C_sf"/>
</dbReference>
<proteinExistence type="inferred from homology"/>
<dbReference type="InterPro" id="IPR046953">
    <property type="entry name" value="Spore_GerAC-like_C"/>
</dbReference>
<dbReference type="GO" id="GO:0009847">
    <property type="term" value="P:spore germination"/>
    <property type="evidence" value="ECO:0007669"/>
    <property type="project" value="InterPro"/>
</dbReference>
<feature type="domain" description="Spore germination GerAC-like C-terminal" evidence="8">
    <location>
        <begin position="200"/>
        <end position="359"/>
    </location>
</feature>
<accession>A0A845DST2</accession>
<dbReference type="Gene3D" id="3.30.300.210">
    <property type="entry name" value="Nutrient germinant receptor protein C, domain 3"/>
    <property type="match status" value="1"/>
</dbReference>
<evidence type="ECO:0000256" key="7">
    <source>
        <dbReference type="ARBA" id="ARBA00023288"/>
    </source>
</evidence>
<dbReference type="InterPro" id="IPR057336">
    <property type="entry name" value="GerAC_N"/>
</dbReference>
<keyword evidence="4" id="KW-0732">Signal</keyword>
<dbReference type="PANTHER" id="PTHR35789:SF1">
    <property type="entry name" value="SPORE GERMINATION PROTEIN B3"/>
    <property type="match status" value="1"/>
</dbReference>
<keyword evidence="3" id="KW-0309">Germination</keyword>
<name>A0A845DST2_9BACI</name>
<feature type="domain" description="Spore germination protein N-terminal" evidence="9">
    <location>
        <begin position="23"/>
        <end position="190"/>
    </location>
</feature>
<evidence type="ECO:0000313" key="11">
    <source>
        <dbReference type="Proteomes" id="UP000460949"/>
    </source>
</evidence>
<evidence type="ECO:0000259" key="8">
    <source>
        <dbReference type="Pfam" id="PF05504"/>
    </source>
</evidence>
<dbReference type="NCBIfam" id="TIGR02887">
    <property type="entry name" value="spore_ger_x_C"/>
    <property type="match status" value="1"/>
</dbReference>
<comment type="similarity">
    <text evidence="2">Belongs to the GerABKC lipoprotein family.</text>
</comment>
<evidence type="ECO:0000256" key="1">
    <source>
        <dbReference type="ARBA" id="ARBA00004635"/>
    </source>
</evidence>
<dbReference type="GO" id="GO:0016020">
    <property type="term" value="C:membrane"/>
    <property type="evidence" value="ECO:0007669"/>
    <property type="project" value="UniProtKB-SubCell"/>
</dbReference>
<keyword evidence="7" id="KW-0449">Lipoprotein</keyword>
<dbReference type="AlphaFoldDB" id="A0A845DST2"/>
<evidence type="ECO:0000259" key="9">
    <source>
        <dbReference type="Pfam" id="PF25198"/>
    </source>
</evidence>
<evidence type="ECO:0000256" key="2">
    <source>
        <dbReference type="ARBA" id="ARBA00007886"/>
    </source>
</evidence>
<dbReference type="Proteomes" id="UP000460949">
    <property type="component" value="Unassembled WGS sequence"/>
</dbReference>